<gene>
    <name evidence="3" type="ORF">HHL10_15850</name>
</gene>
<dbReference type="GO" id="GO:0006629">
    <property type="term" value="P:lipid metabolic process"/>
    <property type="evidence" value="ECO:0007669"/>
    <property type="project" value="InterPro"/>
</dbReference>
<feature type="transmembrane region" description="Helical" evidence="1">
    <location>
        <begin position="141"/>
        <end position="161"/>
    </location>
</feature>
<keyword evidence="1" id="KW-0472">Membrane</keyword>
<dbReference type="Proteomes" id="UP000574067">
    <property type="component" value="Unassembled WGS sequence"/>
</dbReference>
<evidence type="ECO:0000259" key="2">
    <source>
        <dbReference type="Pfam" id="PF00487"/>
    </source>
</evidence>
<reference evidence="3 4" key="1">
    <citation type="submission" date="2020-04" db="EMBL/GenBank/DDBJ databases">
        <title>Azohydromonas sp. isolated from soil.</title>
        <authorList>
            <person name="Dahal R.H."/>
        </authorList>
    </citation>
    <scope>NUCLEOTIDE SEQUENCE [LARGE SCALE GENOMIC DNA]</scope>
    <source>
        <strain evidence="3 4">G-1-1-14</strain>
    </source>
</reference>
<evidence type="ECO:0000313" key="4">
    <source>
        <dbReference type="Proteomes" id="UP000574067"/>
    </source>
</evidence>
<keyword evidence="1" id="KW-0812">Transmembrane</keyword>
<dbReference type="AlphaFoldDB" id="A0A848F8J1"/>
<feature type="domain" description="Fatty acid desaturase" evidence="2">
    <location>
        <begin position="52"/>
        <end position="142"/>
    </location>
</feature>
<feature type="transmembrane region" description="Helical" evidence="1">
    <location>
        <begin position="167"/>
        <end position="188"/>
    </location>
</feature>
<organism evidence="3 4">
    <name type="scientific">Azohydromonas caseinilytica</name>
    <dbReference type="NCBI Taxonomy" id="2728836"/>
    <lineage>
        <taxon>Bacteria</taxon>
        <taxon>Pseudomonadati</taxon>
        <taxon>Pseudomonadota</taxon>
        <taxon>Betaproteobacteria</taxon>
        <taxon>Burkholderiales</taxon>
        <taxon>Sphaerotilaceae</taxon>
        <taxon>Azohydromonas</taxon>
    </lineage>
</organism>
<name>A0A848F8J1_9BURK</name>
<protein>
    <submittedName>
        <fullName evidence="3">Beta-carotene ketolase</fullName>
    </submittedName>
</protein>
<dbReference type="Pfam" id="PF00487">
    <property type="entry name" value="FA_desaturase"/>
    <property type="match status" value="2"/>
</dbReference>
<dbReference type="RefSeq" id="WP_169161361.1">
    <property type="nucleotide sequence ID" value="NZ_JABBFW010000010.1"/>
</dbReference>
<dbReference type="InterPro" id="IPR005804">
    <property type="entry name" value="FA_desaturase_dom"/>
</dbReference>
<feature type="transmembrane region" description="Helical" evidence="1">
    <location>
        <begin position="49"/>
        <end position="71"/>
    </location>
</feature>
<evidence type="ECO:0000256" key="1">
    <source>
        <dbReference type="SAM" id="Phobius"/>
    </source>
</evidence>
<dbReference type="EMBL" id="JABBFW010000010">
    <property type="protein sequence ID" value="NML16457.1"/>
    <property type="molecule type" value="Genomic_DNA"/>
</dbReference>
<accession>A0A848F8J1</accession>
<feature type="transmembrane region" description="Helical" evidence="1">
    <location>
        <begin position="16"/>
        <end position="37"/>
    </location>
</feature>
<keyword evidence="1" id="KW-1133">Transmembrane helix</keyword>
<feature type="domain" description="Fatty acid desaturase" evidence="2">
    <location>
        <begin position="147"/>
        <end position="241"/>
    </location>
</feature>
<comment type="caution">
    <text evidence="3">The sequence shown here is derived from an EMBL/GenBank/DDBJ whole genome shotgun (WGS) entry which is preliminary data.</text>
</comment>
<keyword evidence="4" id="KW-1185">Reference proteome</keyword>
<evidence type="ECO:0000313" key="3">
    <source>
        <dbReference type="EMBL" id="NML16457.1"/>
    </source>
</evidence>
<sequence>MARAAPALTPARQRRVGLALAAAIIGGWLALHVWGVFPHRWSAIDVLRAPLLIALQAWLSTGLFIVAHDAIHGSLAPHRPRLNAAVGQLCVGLYAGFRFARLAASHQRHHEAPGTADDPDFHAADPRAFTPWLRAFFLRHFGWIEFATVTAVLALYLALGARASNLIAFWGLPAILSALQLFTVGTWLPHRQGADAFADRHRTRSLRWPWLLSLLACYHFGRHHEHHLWPQVPWWRLPAVDAAGARH</sequence>
<proteinExistence type="predicted"/>